<name>A0A1H3ZYJ0_9BACT</name>
<proteinExistence type="predicted"/>
<accession>A0A1H3ZYJ0</accession>
<dbReference type="InterPro" id="IPR032593">
    <property type="entry name" value="DUF4907"/>
</dbReference>
<evidence type="ECO:0000313" key="2">
    <source>
        <dbReference type="EMBL" id="SEA28796.1"/>
    </source>
</evidence>
<dbReference type="RefSeq" id="WP_168927817.1">
    <property type="nucleotide sequence ID" value="NZ_BKAT01000013.1"/>
</dbReference>
<keyword evidence="1" id="KW-1133">Transmembrane helix</keyword>
<keyword evidence="1" id="KW-0812">Transmembrane</keyword>
<gene>
    <name evidence="2" type="ORF">SAMN05660909_01367</name>
</gene>
<dbReference type="Proteomes" id="UP000199656">
    <property type="component" value="Unassembled WGS sequence"/>
</dbReference>
<feature type="transmembrane region" description="Helical" evidence="1">
    <location>
        <begin position="7"/>
        <end position="26"/>
    </location>
</feature>
<sequence length="113" mass="12566">MTKRNKIIIGVGAALICLIGLCWLPGKESDDNRQPVAQVAPFEVDGGWGYKIILDGQPFIYQNIIPGVPGKHVFKTRENAVKVGQRVAEKIVHNEMPSISREELLAMHITDFQ</sequence>
<dbReference type="EMBL" id="FNRL01000005">
    <property type="protein sequence ID" value="SEA28796.1"/>
    <property type="molecule type" value="Genomic_DNA"/>
</dbReference>
<dbReference type="Pfam" id="PF16250">
    <property type="entry name" value="DUF4907"/>
    <property type="match status" value="1"/>
</dbReference>
<organism evidence="2 3">
    <name type="scientific">Chitinophaga terrae</name>
    <name type="common">ex Kim and Jung 2007</name>
    <dbReference type="NCBI Taxonomy" id="408074"/>
    <lineage>
        <taxon>Bacteria</taxon>
        <taxon>Pseudomonadati</taxon>
        <taxon>Bacteroidota</taxon>
        <taxon>Chitinophagia</taxon>
        <taxon>Chitinophagales</taxon>
        <taxon>Chitinophagaceae</taxon>
        <taxon>Chitinophaga</taxon>
    </lineage>
</organism>
<reference evidence="3" key="1">
    <citation type="submission" date="2016-10" db="EMBL/GenBank/DDBJ databases">
        <authorList>
            <person name="Varghese N."/>
            <person name="Submissions S."/>
        </authorList>
    </citation>
    <scope>NUCLEOTIDE SEQUENCE [LARGE SCALE GENOMIC DNA]</scope>
    <source>
        <strain evidence="3">DSM 23920</strain>
    </source>
</reference>
<keyword evidence="1" id="KW-0472">Membrane</keyword>
<protein>
    <recommendedName>
        <fullName evidence="4">DUF4907 domain-containing protein</fullName>
    </recommendedName>
</protein>
<dbReference type="STRING" id="408074.SAMN05660909_01367"/>
<evidence type="ECO:0000313" key="3">
    <source>
        <dbReference type="Proteomes" id="UP000199656"/>
    </source>
</evidence>
<keyword evidence="3" id="KW-1185">Reference proteome</keyword>
<evidence type="ECO:0008006" key="4">
    <source>
        <dbReference type="Google" id="ProtNLM"/>
    </source>
</evidence>
<evidence type="ECO:0000256" key="1">
    <source>
        <dbReference type="SAM" id="Phobius"/>
    </source>
</evidence>
<dbReference type="AlphaFoldDB" id="A0A1H3ZYJ0"/>